<accession>A0A2K8NX90</accession>
<dbReference type="InterPro" id="IPR003740">
    <property type="entry name" value="YitT"/>
</dbReference>
<feature type="transmembrane region" description="Helical" evidence="6">
    <location>
        <begin position="183"/>
        <end position="207"/>
    </location>
</feature>
<keyword evidence="2" id="KW-1003">Cell membrane</keyword>
<evidence type="ECO:0000256" key="3">
    <source>
        <dbReference type="ARBA" id="ARBA00022692"/>
    </source>
</evidence>
<dbReference type="Pfam" id="PF02588">
    <property type="entry name" value="YitT_membrane"/>
    <property type="match status" value="1"/>
</dbReference>
<dbReference type="GO" id="GO:0005886">
    <property type="term" value="C:plasma membrane"/>
    <property type="evidence" value="ECO:0007669"/>
    <property type="project" value="UniProtKB-SubCell"/>
</dbReference>
<evidence type="ECO:0000256" key="4">
    <source>
        <dbReference type="ARBA" id="ARBA00022989"/>
    </source>
</evidence>
<protein>
    <recommendedName>
        <fullName evidence="9">YitT family protein</fullName>
    </recommendedName>
</protein>
<proteinExistence type="predicted"/>
<dbReference type="OrthoDB" id="395820at2"/>
<keyword evidence="5 6" id="KW-0472">Membrane</keyword>
<comment type="subcellular location">
    <subcellularLocation>
        <location evidence="1">Cell membrane</location>
        <topology evidence="1">Multi-pass membrane protein</topology>
    </subcellularLocation>
</comment>
<evidence type="ECO:0000313" key="8">
    <source>
        <dbReference type="Proteomes" id="UP000232063"/>
    </source>
</evidence>
<keyword evidence="8" id="KW-1185">Reference proteome</keyword>
<dbReference type="Proteomes" id="UP000232063">
    <property type="component" value="Chromosome"/>
</dbReference>
<reference evidence="7 8" key="1">
    <citation type="submission" date="2017-11" db="EMBL/GenBank/DDBJ databases">
        <title>Genome sequence of Entomoplasma luminosum PIMN-1 (ATCC 49195).</title>
        <authorList>
            <person name="Lo W.-S."/>
            <person name="Gasparich G.E."/>
            <person name="Kuo C.-H."/>
        </authorList>
    </citation>
    <scope>NUCLEOTIDE SEQUENCE [LARGE SCALE GENOMIC DNA]</scope>
    <source>
        <strain evidence="7 8">PIMN-1</strain>
    </source>
</reference>
<evidence type="ECO:0008006" key="9">
    <source>
        <dbReference type="Google" id="ProtNLM"/>
    </source>
</evidence>
<evidence type="ECO:0000256" key="5">
    <source>
        <dbReference type="ARBA" id="ARBA00023136"/>
    </source>
</evidence>
<dbReference type="AlphaFoldDB" id="A0A2K8NX90"/>
<evidence type="ECO:0000256" key="6">
    <source>
        <dbReference type="SAM" id="Phobius"/>
    </source>
</evidence>
<sequence>MRRIIIFDEQTKKKKTLTLTNEHEAKIKALPNFQKNKDQLMLKAQKFLEKKMYLRQAFWKDVMMVAFGALMTTIALNYFISTTGKTGLFPGGLGSITRFLAIISTHNVENQSSLYFVYYAALNIPLVIFGFWKLGFRFTLTTLLYILFSTAFDWIIRFIPVINPTEWHMIINYQLISKIPNEWNSAIWLFVFAVIGGLVLGASYALVYKIGSSSGGSDFLTMYFSTRKNKNIGSINRNLNFVILTLVVIMNTFLLKTADINEPIKLDVLNNLTNDQWYQMVDGIKSWAAPGNHSPFVPSKIIELAEKFNGTRESGMQIAGYLAADSMFEGYSNGSTLLMQFKFILGPSWFASVILIIVQSLVITAIYPKYKFRTIFISTTKPEDVKRFLFNSGYRNEVFEWESKMQSPHTIANKHTLVITITVINWKALEKGVAALDPDMNFNVLRTRGVKGRENIELKTGKKDEFILHKIQNNKEWSKKIEDEAILKTIKEQNEQIRKEYKLQTKTDLKANKAKNQEN</sequence>
<dbReference type="PANTHER" id="PTHR33545:SF5">
    <property type="entry name" value="UPF0750 MEMBRANE PROTEIN YITT"/>
    <property type="match status" value="1"/>
</dbReference>
<keyword evidence="3 6" id="KW-0812">Transmembrane</keyword>
<evidence type="ECO:0000256" key="2">
    <source>
        <dbReference type="ARBA" id="ARBA00022475"/>
    </source>
</evidence>
<keyword evidence="4 6" id="KW-1133">Transmembrane helix</keyword>
<gene>
    <name evidence="7" type="ORF">ELUMI_v1c06390</name>
</gene>
<feature type="transmembrane region" description="Helical" evidence="6">
    <location>
        <begin position="349"/>
        <end position="367"/>
    </location>
</feature>
<evidence type="ECO:0000313" key="7">
    <source>
        <dbReference type="EMBL" id="ATZ17361.1"/>
    </source>
</evidence>
<dbReference type="NCBIfam" id="NF043063">
    <property type="entry name" value="MMSYN1_0411"/>
    <property type="match status" value="1"/>
</dbReference>
<feature type="transmembrane region" description="Helical" evidence="6">
    <location>
        <begin position="116"/>
        <end position="136"/>
    </location>
</feature>
<feature type="transmembrane region" description="Helical" evidence="6">
    <location>
        <begin position="143"/>
        <end position="163"/>
    </location>
</feature>
<dbReference type="InterPro" id="IPR051461">
    <property type="entry name" value="UPF0750_membrane"/>
</dbReference>
<organism evidence="7 8">
    <name type="scientific">Williamsoniiplasma luminosum</name>
    <dbReference type="NCBI Taxonomy" id="214888"/>
    <lineage>
        <taxon>Bacteria</taxon>
        <taxon>Bacillati</taxon>
        <taxon>Mycoplasmatota</taxon>
        <taxon>Mollicutes</taxon>
        <taxon>Entomoplasmatales</taxon>
        <taxon>Williamsoniiplasma</taxon>
    </lineage>
</organism>
<dbReference type="PANTHER" id="PTHR33545">
    <property type="entry name" value="UPF0750 MEMBRANE PROTEIN YITT-RELATED"/>
    <property type="match status" value="1"/>
</dbReference>
<feature type="transmembrane region" description="Helical" evidence="6">
    <location>
        <begin position="58"/>
        <end position="80"/>
    </location>
</feature>
<name>A0A2K8NX90_9MOLU</name>
<dbReference type="RefSeq" id="WP_025734189.1">
    <property type="nucleotide sequence ID" value="NZ_CP024963.1"/>
</dbReference>
<dbReference type="KEGG" id="elj:ELUMI_v1c06390"/>
<evidence type="ECO:0000256" key="1">
    <source>
        <dbReference type="ARBA" id="ARBA00004651"/>
    </source>
</evidence>
<feature type="transmembrane region" description="Helical" evidence="6">
    <location>
        <begin position="238"/>
        <end position="255"/>
    </location>
</feature>
<dbReference type="EMBL" id="CP024963">
    <property type="protein sequence ID" value="ATZ17361.1"/>
    <property type="molecule type" value="Genomic_DNA"/>
</dbReference>